<sequence>MTGLPVRVSAGVVRIGPVGCPECFATRRRRMTGRDQADVPDSPLLTESVRVLVAALADHVARDSVLELDLADLSVRRRRFLPDPTCEACGDLPPDRPGPLAITGAHPKRGPDTHRSRSAVETLPRLLSVYVDDETGVVRAVNPGAVGPFVVAGAPVPLRPTGAFEPGFGRSPGYRASEATAVLEALERYGGVTPGGRRTVVRGSFAELAGHALDPRTLGTHPPESHALPDFPYRPFAEDAVCDWVWGHSLVRDEPVLVPERYAYYSTTPGDDRPFVWEMGNGCALGSGFAEAVLHGLFEVVERDAFLLTWYARLPVPRLDLPDGSPAALRSAAITAATGHDVLLFDTTPEYGIPAVWAMAVHPDGEPAVVCAGGAGPTPAHAAVAALDELGPIAVALSARFAGRPGPPTADPGPTGPDTAGPDTAGPSAAGPSAASPDGFADPALATDPDLVRGMADHCALSGLRAVLPRFDFLLDDEREHRPLTSAGPFKAPDLGTDLAEAVRRLAEAGLDVVVVDQTTPEHRAADLVCVKVVVPGAVPMTFGHRNRRVEGLPRLLEIPRALGYADHVLSVDELNPHPHPFP</sequence>
<dbReference type="InterPro" id="IPR027624">
    <property type="entry name" value="TOMM_cyclo_SagD"/>
</dbReference>
<gene>
    <name evidence="3" type="ORF">F4559_004005</name>
</gene>
<dbReference type="EMBL" id="JACHJS010000001">
    <property type="protein sequence ID" value="MBB4966646.1"/>
    <property type="molecule type" value="Genomic_DNA"/>
</dbReference>
<proteinExistence type="predicted"/>
<dbReference type="GO" id="GO:0016740">
    <property type="term" value="F:transferase activity"/>
    <property type="evidence" value="ECO:0007669"/>
    <property type="project" value="UniProtKB-KW"/>
</dbReference>
<feature type="domain" description="YcaO" evidence="2">
    <location>
        <begin position="167"/>
        <end position="583"/>
    </location>
</feature>
<feature type="compositionally biased region" description="Pro residues" evidence="1">
    <location>
        <begin position="405"/>
        <end position="415"/>
    </location>
</feature>
<name>A0A7W7WX12_9PSEU</name>
<accession>A0A7W7WX12</accession>
<dbReference type="Gene3D" id="3.30.1330.230">
    <property type="match status" value="1"/>
</dbReference>
<protein>
    <submittedName>
        <fullName evidence="3">Ribosomal protein S12 methylthiotransferase accessory factor</fullName>
    </submittedName>
</protein>
<keyword evidence="3" id="KW-0689">Ribosomal protein</keyword>
<dbReference type="PANTHER" id="PTHR37809">
    <property type="entry name" value="RIBOSOMAL PROTEIN S12 METHYLTHIOTRANSFERASE ACCESSORY FACTOR YCAO"/>
    <property type="match status" value="1"/>
</dbReference>
<keyword evidence="4" id="KW-1185">Reference proteome</keyword>
<dbReference type="Pfam" id="PF02624">
    <property type="entry name" value="YcaO"/>
    <property type="match status" value="1"/>
</dbReference>
<dbReference type="NCBIfam" id="TIGR03604">
    <property type="entry name" value="TOMM_cyclo_SagD"/>
    <property type="match status" value="1"/>
</dbReference>
<dbReference type="RefSeq" id="WP_221447295.1">
    <property type="nucleotide sequence ID" value="NZ_BAABAI010000022.1"/>
</dbReference>
<evidence type="ECO:0000259" key="2">
    <source>
        <dbReference type="PROSITE" id="PS51664"/>
    </source>
</evidence>
<dbReference type="AlphaFoldDB" id="A0A7W7WX12"/>
<evidence type="ECO:0000313" key="4">
    <source>
        <dbReference type="Proteomes" id="UP000542674"/>
    </source>
</evidence>
<feature type="region of interest" description="Disordered" evidence="1">
    <location>
        <begin position="401"/>
        <end position="442"/>
    </location>
</feature>
<evidence type="ECO:0000256" key="1">
    <source>
        <dbReference type="SAM" id="MobiDB-lite"/>
    </source>
</evidence>
<dbReference type="NCBIfam" id="TIGR03882">
    <property type="entry name" value="cyclo_dehyd_2"/>
    <property type="match status" value="1"/>
</dbReference>
<keyword evidence="3" id="KW-0808">Transferase</keyword>
<comment type="caution">
    <text evidence="3">The sequence shown here is derived from an EMBL/GenBank/DDBJ whole genome shotgun (WGS) entry which is preliminary data.</text>
</comment>
<evidence type="ECO:0000313" key="3">
    <source>
        <dbReference type="EMBL" id="MBB4966646.1"/>
    </source>
</evidence>
<dbReference type="Gene3D" id="3.40.50.720">
    <property type="entry name" value="NAD(P)-binding Rossmann-like Domain"/>
    <property type="match status" value="1"/>
</dbReference>
<reference evidence="3 4" key="1">
    <citation type="submission" date="2020-08" db="EMBL/GenBank/DDBJ databases">
        <title>Sequencing the genomes of 1000 actinobacteria strains.</title>
        <authorList>
            <person name="Klenk H.-P."/>
        </authorList>
    </citation>
    <scope>NUCLEOTIDE SEQUENCE [LARGE SCALE GENOMIC DNA]</scope>
    <source>
        <strain evidence="3 4">DSM 45084</strain>
    </source>
</reference>
<keyword evidence="3" id="KW-0687">Ribonucleoprotein</keyword>
<dbReference type="PROSITE" id="PS51664">
    <property type="entry name" value="YCAO"/>
    <property type="match status" value="1"/>
</dbReference>
<feature type="compositionally biased region" description="Low complexity" evidence="1">
    <location>
        <begin position="416"/>
        <end position="439"/>
    </location>
</feature>
<dbReference type="PANTHER" id="PTHR37809:SF1">
    <property type="entry name" value="RIBOSOMAL PROTEIN S12 METHYLTHIOTRANSFERASE ACCESSORY FACTOR YCAO"/>
    <property type="match status" value="1"/>
</dbReference>
<dbReference type="Proteomes" id="UP000542674">
    <property type="component" value="Unassembled WGS sequence"/>
</dbReference>
<dbReference type="InterPro" id="IPR022291">
    <property type="entry name" value="Bacteriocin_synth_cyclodeHase"/>
</dbReference>
<dbReference type="GO" id="GO:0005840">
    <property type="term" value="C:ribosome"/>
    <property type="evidence" value="ECO:0007669"/>
    <property type="project" value="UniProtKB-KW"/>
</dbReference>
<organism evidence="3 4">
    <name type="scientific">Saccharothrix violaceirubra</name>
    <dbReference type="NCBI Taxonomy" id="413306"/>
    <lineage>
        <taxon>Bacteria</taxon>
        <taxon>Bacillati</taxon>
        <taxon>Actinomycetota</taxon>
        <taxon>Actinomycetes</taxon>
        <taxon>Pseudonocardiales</taxon>
        <taxon>Pseudonocardiaceae</taxon>
        <taxon>Saccharothrix</taxon>
    </lineage>
</organism>
<dbReference type="InterPro" id="IPR003776">
    <property type="entry name" value="YcaO-like_dom"/>
</dbReference>